<dbReference type="PROSITE" id="PS50102">
    <property type="entry name" value="RRM"/>
    <property type="match status" value="1"/>
</dbReference>
<comment type="caution">
    <text evidence="5">The sequence shown here is derived from an EMBL/GenBank/DDBJ whole genome shotgun (WGS) entry which is preliminary data.</text>
</comment>
<dbReference type="CDD" id="cd12532">
    <property type="entry name" value="RRM3_MEI2_fungi"/>
    <property type="match status" value="1"/>
</dbReference>
<dbReference type="AlphaFoldDB" id="A0AA39L5D0"/>
<evidence type="ECO:0000256" key="1">
    <source>
        <dbReference type="ARBA" id="ARBA00022884"/>
    </source>
</evidence>
<dbReference type="InterPro" id="IPR035979">
    <property type="entry name" value="RBD_domain_sf"/>
</dbReference>
<evidence type="ECO:0000256" key="3">
    <source>
        <dbReference type="SAM" id="MobiDB-lite"/>
    </source>
</evidence>
<gene>
    <name evidence="5" type="ORF">NLU13_7246</name>
</gene>
<dbReference type="InterPro" id="IPR007201">
    <property type="entry name" value="Mei2-like_Rrm_C"/>
</dbReference>
<dbReference type="Pfam" id="PF04059">
    <property type="entry name" value="RRM_2"/>
    <property type="match status" value="1"/>
</dbReference>
<feature type="compositionally biased region" description="Polar residues" evidence="3">
    <location>
        <begin position="410"/>
        <end position="421"/>
    </location>
</feature>
<dbReference type="Proteomes" id="UP001175261">
    <property type="component" value="Unassembled WGS sequence"/>
</dbReference>
<evidence type="ECO:0000256" key="2">
    <source>
        <dbReference type="PROSITE-ProRule" id="PRU00176"/>
    </source>
</evidence>
<accession>A0AA39L5D0</accession>
<organism evidence="5 6">
    <name type="scientific">Sarocladium strictum</name>
    <name type="common">Black bundle disease fungus</name>
    <name type="synonym">Acremonium strictum</name>
    <dbReference type="NCBI Taxonomy" id="5046"/>
    <lineage>
        <taxon>Eukaryota</taxon>
        <taxon>Fungi</taxon>
        <taxon>Dikarya</taxon>
        <taxon>Ascomycota</taxon>
        <taxon>Pezizomycotina</taxon>
        <taxon>Sordariomycetes</taxon>
        <taxon>Hypocreomycetidae</taxon>
        <taxon>Hypocreales</taxon>
        <taxon>Sarocladiaceae</taxon>
        <taxon>Sarocladium</taxon>
    </lineage>
</organism>
<dbReference type="InterPro" id="IPR000504">
    <property type="entry name" value="RRM_dom"/>
</dbReference>
<dbReference type="InterPro" id="IPR034862">
    <property type="entry name" value="Fungal_Mei2-like_RRM3"/>
</dbReference>
<feature type="region of interest" description="Disordered" evidence="3">
    <location>
        <begin position="85"/>
        <end position="114"/>
    </location>
</feature>
<evidence type="ECO:0000313" key="6">
    <source>
        <dbReference type="Proteomes" id="UP001175261"/>
    </source>
</evidence>
<protein>
    <recommendedName>
        <fullName evidence="4">RRM domain-containing protein</fullName>
    </recommendedName>
</protein>
<feature type="region of interest" description="Disordered" evidence="3">
    <location>
        <begin position="14"/>
        <end position="68"/>
    </location>
</feature>
<dbReference type="GO" id="GO:0003723">
    <property type="term" value="F:RNA binding"/>
    <property type="evidence" value="ECO:0007669"/>
    <property type="project" value="UniProtKB-UniRule"/>
</dbReference>
<feature type="region of interest" description="Disordered" evidence="3">
    <location>
        <begin position="403"/>
        <end position="432"/>
    </location>
</feature>
<name>A0AA39L5D0_SARSR</name>
<feature type="compositionally biased region" description="Basic and acidic residues" evidence="3">
    <location>
        <begin position="623"/>
        <end position="637"/>
    </location>
</feature>
<dbReference type="PANTHER" id="PTHR23189">
    <property type="entry name" value="RNA RECOGNITION MOTIF-CONTAINING"/>
    <property type="match status" value="1"/>
</dbReference>
<keyword evidence="6" id="KW-1185">Reference proteome</keyword>
<proteinExistence type="predicted"/>
<feature type="compositionally biased region" description="Polar residues" evidence="3">
    <location>
        <begin position="90"/>
        <end position="110"/>
    </location>
</feature>
<feature type="domain" description="RRM" evidence="4">
    <location>
        <begin position="466"/>
        <end position="562"/>
    </location>
</feature>
<keyword evidence="1 2" id="KW-0694">RNA-binding</keyword>
<evidence type="ECO:0000313" key="5">
    <source>
        <dbReference type="EMBL" id="KAK0384768.1"/>
    </source>
</evidence>
<sequence>MVMAQPRVHAFIPCSDRPSPGLKEPIRVGPEGSLTTTVPDDTVDTDSRPDNMAHVSLETPTLPRPLNTRRDVSLSLDKDPFVTPIRGTRLSPTASSFTPCTESEHASSPPTAGPISASLSSDMGISRILRVSSDKEVLVPEVEAMLSNIEDRLGLPFHGSRQLSAAAGSVMISFSDIRDSTRVKDSTCLVHESQCVDFLEPCPSVKDGMHSQNHEVPARGQVLIVVSGPPTLGSHQKRVCDALIELLEVHGRLFALVKRATFSDGTIHAVAEFCSTTAARNALHIYHDGVSTIGLHITIRQWYPEPLRSEPDLVSLFQELHATSTGSETKVHQREPGIKHAQEVTAHVGQGLPMYPFIFPPQYATGSPYILDRFSGTTQAVPWAPLSPLTPMTPGYRMIRSIYHSPPSPALTSQHSSSPSRTAPGYMGSDGRRQNATRVMRANQSAGSHHNHVDTARIREGIDVRTTIMLRNIPNKVDQAMLKRLVDESSWGKYDFMYLRIDFANDCNVGYAFINFVDPLDIVDFVETRGNQRWNCFKSDKIAEISYATIQGKDCLVQKFRNSSVMLEAPHYRPKLYFTSNGPVPELAGQEEPFPVPDNQSKMKRSCENAEHVGLFTPNAGQHFRDEQRRRHSQYDRGTRLAALEEYDYDNAVQHSYGPN</sequence>
<dbReference type="SUPFAM" id="SSF54928">
    <property type="entry name" value="RNA-binding domain, RBD"/>
    <property type="match status" value="1"/>
</dbReference>
<evidence type="ECO:0000259" key="4">
    <source>
        <dbReference type="PROSITE" id="PS50102"/>
    </source>
</evidence>
<feature type="region of interest" description="Disordered" evidence="3">
    <location>
        <begin position="618"/>
        <end position="637"/>
    </location>
</feature>
<dbReference type="EMBL" id="JAPDFR010000007">
    <property type="protein sequence ID" value="KAK0384768.1"/>
    <property type="molecule type" value="Genomic_DNA"/>
</dbReference>
<reference evidence="5" key="1">
    <citation type="submission" date="2022-10" db="EMBL/GenBank/DDBJ databases">
        <title>Determination and structural analysis of whole genome sequence of Sarocladium strictum F4-1.</title>
        <authorList>
            <person name="Hu L."/>
            <person name="Jiang Y."/>
        </authorList>
    </citation>
    <scope>NUCLEOTIDE SEQUENCE</scope>
    <source>
        <strain evidence="5">F4-1</strain>
    </source>
</reference>